<reference evidence="2" key="1">
    <citation type="submission" date="2016-09" db="EMBL/GenBank/DDBJ databases">
        <title>Streptomyces puniciscabiei strain:TW1S1 Genome sequencing and assembly.</title>
        <authorList>
            <person name="Kim M.-K."/>
            <person name="Kim S.B."/>
        </authorList>
    </citation>
    <scope>NUCLEOTIDE SEQUENCE [LARGE SCALE GENOMIC DNA]</scope>
    <source>
        <strain evidence="2">TW1S1</strain>
    </source>
</reference>
<dbReference type="AlphaFoldDB" id="A0A1D7Y377"/>
<gene>
    <name evidence="1" type="ORF">BFF78_01925</name>
</gene>
<dbReference type="EMBL" id="CP017248">
    <property type="protein sequence ID" value="AOR30005.1"/>
    <property type="molecule type" value="Genomic_DNA"/>
</dbReference>
<name>A0A1D7Y377_9ACTN</name>
<organism evidence="1 2">
    <name type="scientific">Streptomyces fodineus</name>
    <dbReference type="NCBI Taxonomy" id="1904616"/>
    <lineage>
        <taxon>Bacteria</taxon>
        <taxon>Bacillati</taxon>
        <taxon>Actinomycetota</taxon>
        <taxon>Actinomycetes</taxon>
        <taxon>Kitasatosporales</taxon>
        <taxon>Streptomycetaceae</taxon>
        <taxon>Streptomyces</taxon>
    </lineage>
</organism>
<dbReference type="Proteomes" id="UP000094960">
    <property type="component" value="Chromosome"/>
</dbReference>
<sequence length="99" mass="11433">MVLPGRALNVASEVNRCLSLGYRLVKLLPNPDDDQETWRRTETWFDTPLAEAVWLLRHALREDLGVIDEFPDLPERVEQLRATRRRLARETEAGPPRAS</sequence>
<dbReference type="KEGG" id="spun:BFF78_01925"/>
<proteinExistence type="predicted"/>
<keyword evidence="2" id="KW-1185">Reference proteome</keyword>
<protein>
    <submittedName>
        <fullName evidence="1">Uncharacterized protein</fullName>
    </submittedName>
</protein>
<accession>A0A1D7Y377</accession>
<evidence type="ECO:0000313" key="2">
    <source>
        <dbReference type="Proteomes" id="UP000094960"/>
    </source>
</evidence>
<evidence type="ECO:0000313" key="1">
    <source>
        <dbReference type="EMBL" id="AOR30005.1"/>
    </source>
</evidence>